<proteinExistence type="predicted"/>
<evidence type="ECO:0000256" key="1">
    <source>
        <dbReference type="SAM" id="MobiDB-lite"/>
    </source>
</evidence>
<name>A0A8R7URI6_TRIUA</name>
<evidence type="ECO:0000313" key="2">
    <source>
        <dbReference type="EnsemblPlants" id="TuG1812G0600000137.01.T03"/>
    </source>
</evidence>
<dbReference type="AlphaFoldDB" id="A0A8R7URI6"/>
<dbReference type="Gramene" id="TuG1812G0600000137.01.T03">
    <property type="protein sequence ID" value="TuG1812G0600000137.01.T03"/>
    <property type="gene ID" value="TuG1812G0600000137.01"/>
</dbReference>
<feature type="compositionally biased region" description="Polar residues" evidence="1">
    <location>
        <begin position="106"/>
        <end position="129"/>
    </location>
</feature>
<dbReference type="Gene3D" id="1.10.10.60">
    <property type="entry name" value="Homeodomain-like"/>
    <property type="match status" value="1"/>
</dbReference>
<reference evidence="3" key="1">
    <citation type="journal article" date="2013" name="Nature">
        <title>Draft genome of the wheat A-genome progenitor Triticum urartu.</title>
        <authorList>
            <person name="Ling H.Q."/>
            <person name="Zhao S."/>
            <person name="Liu D."/>
            <person name="Wang J."/>
            <person name="Sun H."/>
            <person name="Zhang C."/>
            <person name="Fan H."/>
            <person name="Li D."/>
            <person name="Dong L."/>
            <person name="Tao Y."/>
            <person name="Gao C."/>
            <person name="Wu H."/>
            <person name="Li Y."/>
            <person name="Cui Y."/>
            <person name="Guo X."/>
            <person name="Zheng S."/>
            <person name="Wang B."/>
            <person name="Yu K."/>
            <person name="Liang Q."/>
            <person name="Yang W."/>
            <person name="Lou X."/>
            <person name="Chen J."/>
            <person name="Feng M."/>
            <person name="Jian J."/>
            <person name="Zhang X."/>
            <person name="Luo G."/>
            <person name="Jiang Y."/>
            <person name="Liu J."/>
            <person name="Wang Z."/>
            <person name="Sha Y."/>
            <person name="Zhang B."/>
            <person name="Wu H."/>
            <person name="Tang D."/>
            <person name="Shen Q."/>
            <person name="Xue P."/>
            <person name="Zou S."/>
            <person name="Wang X."/>
            <person name="Liu X."/>
            <person name="Wang F."/>
            <person name="Yang Y."/>
            <person name="An X."/>
            <person name="Dong Z."/>
            <person name="Zhang K."/>
            <person name="Zhang X."/>
            <person name="Luo M.C."/>
            <person name="Dvorak J."/>
            <person name="Tong Y."/>
            <person name="Wang J."/>
            <person name="Yang H."/>
            <person name="Li Z."/>
            <person name="Wang D."/>
            <person name="Zhang A."/>
            <person name="Wang J."/>
        </authorList>
    </citation>
    <scope>NUCLEOTIDE SEQUENCE</scope>
    <source>
        <strain evidence="3">cv. G1812</strain>
    </source>
</reference>
<dbReference type="EnsemblPlants" id="TuG1812G0600000137.01.T03">
    <property type="protein sequence ID" value="TuG1812G0600000137.01.T03"/>
    <property type="gene ID" value="TuG1812G0600000137.01"/>
</dbReference>
<feature type="region of interest" description="Disordered" evidence="1">
    <location>
        <begin position="99"/>
        <end position="131"/>
    </location>
</feature>
<accession>A0A8R7URI6</accession>
<reference evidence="2" key="2">
    <citation type="submission" date="2018-03" db="EMBL/GenBank/DDBJ databases">
        <title>The Triticum urartu genome reveals the dynamic nature of wheat genome evolution.</title>
        <authorList>
            <person name="Ling H."/>
            <person name="Ma B."/>
            <person name="Shi X."/>
            <person name="Liu H."/>
            <person name="Dong L."/>
            <person name="Sun H."/>
            <person name="Cao Y."/>
            <person name="Gao Q."/>
            <person name="Zheng S."/>
            <person name="Li Y."/>
            <person name="Yu Y."/>
            <person name="Du H."/>
            <person name="Qi M."/>
            <person name="Li Y."/>
            <person name="Yu H."/>
            <person name="Cui Y."/>
            <person name="Wang N."/>
            <person name="Chen C."/>
            <person name="Wu H."/>
            <person name="Zhao Y."/>
            <person name="Zhang J."/>
            <person name="Li Y."/>
            <person name="Zhou W."/>
            <person name="Zhang B."/>
            <person name="Hu W."/>
            <person name="Eijk M."/>
            <person name="Tang J."/>
            <person name="Witsenboer H."/>
            <person name="Zhao S."/>
            <person name="Li Z."/>
            <person name="Zhang A."/>
            <person name="Wang D."/>
            <person name="Liang C."/>
        </authorList>
    </citation>
    <scope>NUCLEOTIDE SEQUENCE [LARGE SCALE GENOMIC DNA]</scope>
    <source>
        <strain evidence="2">cv. G1812</strain>
    </source>
</reference>
<reference evidence="2" key="3">
    <citation type="submission" date="2022-06" db="UniProtKB">
        <authorList>
            <consortium name="EnsemblPlants"/>
        </authorList>
    </citation>
    <scope>IDENTIFICATION</scope>
</reference>
<dbReference type="Proteomes" id="UP000015106">
    <property type="component" value="Chromosome 6"/>
</dbReference>
<evidence type="ECO:0000313" key="3">
    <source>
        <dbReference type="Proteomes" id="UP000015106"/>
    </source>
</evidence>
<organism evidence="2 3">
    <name type="scientific">Triticum urartu</name>
    <name type="common">Red wild einkorn</name>
    <name type="synonym">Crithodium urartu</name>
    <dbReference type="NCBI Taxonomy" id="4572"/>
    <lineage>
        <taxon>Eukaryota</taxon>
        <taxon>Viridiplantae</taxon>
        <taxon>Streptophyta</taxon>
        <taxon>Embryophyta</taxon>
        <taxon>Tracheophyta</taxon>
        <taxon>Spermatophyta</taxon>
        <taxon>Magnoliopsida</taxon>
        <taxon>Liliopsida</taxon>
        <taxon>Poales</taxon>
        <taxon>Poaceae</taxon>
        <taxon>BOP clade</taxon>
        <taxon>Pooideae</taxon>
        <taxon>Triticodae</taxon>
        <taxon>Triticeae</taxon>
        <taxon>Triticinae</taxon>
        <taxon>Triticum</taxon>
    </lineage>
</organism>
<keyword evidence="3" id="KW-1185">Reference proteome</keyword>
<sequence>METTYMTCAKGVMTAMMWFRVLSPLLVPNGLFGGDFSGAAKWLLQRTCYNCINITSDKPNDDIYDHDTPNNIREFLEIDGIYVTTAQVSSHLQKYRSDCRKGGLSTMPSSRPPHSNNTSKNYSESQESEGSYRFHMRSQGARDINQASWLSGGASQVDYGILGNGNHSTNLGAGATYGHGYHHANGIGDINGDDHHYATLSANDYDHHYGKGNN</sequence>
<protein>
    <submittedName>
        <fullName evidence="2">Uncharacterized protein</fullName>
    </submittedName>
</protein>